<evidence type="ECO:0000313" key="5">
    <source>
        <dbReference type="EMBL" id="PMC64993.1"/>
    </source>
</evidence>
<accession>A0A2N6T6P0</accession>
<gene>
    <name evidence="5" type="ORF">CJ203_02980</name>
</gene>
<sequence length="267" mass="28205">MFAASAAITVMLCAVPSGIADAQTRPVNGNDRNVSMETLDTSRGLSLKVTKAKGNPYNDHREGQLPEGRLAGVKFKLYIAPDFLIANDADRKKATRARTQEEWDAIKRELVATQVTDAKGEVTFNNLRPALYLLEEVAPDTAHNYHVSAPQWVVLPLADAQGSRFIYDNVMVMKPSPTVTTTPPATTTPPTRPPGTPPPTTPGTPPATTTTATPPPGTPPATPPGTPPGTPGKPGWLPETGASVLGIVFAGLMLIGLGAFISRRNAN</sequence>
<feature type="domain" description="Gram-positive pilin subunit D1 N-terminal" evidence="4">
    <location>
        <begin position="68"/>
        <end position="165"/>
    </location>
</feature>
<protein>
    <recommendedName>
        <fullName evidence="4">Gram-positive pilin subunit D1 N-terminal domain-containing protein</fullName>
    </recommendedName>
</protein>
<evidence type="ECO:0000313" key="6">
    <source>
        <dbReference type="Proteomes" id="UP000235836"/>
    </source>
</evidence>
<proteinExistence type="predicted"/>
<keyword evidence="3" id="KW-0732">Signal</keyword>
<feature type="chain" id="PRO_5014821202" description="Gram-positive pilin subunit D1 N-terminal domain-containing protein" evidence="3">
    <location>
        <begin position="23"/>
        <end position="267"/>
    </location>
</feature>
<dbReference type="Proteomes" id="UP000235836">
    <property type="component" value="Unassembled WGS sequence"/>
</dbReference>
<feature type="transmembrane region" description="Helical" evidence="2">
    <location>
        <begin position="241"/>
        <end position="261"/>
    </location>
</feature>
<evidence type="ECO:0000259" key="4">
    <source>
        <dbReference type="Pfam" id="PF16555"/>
    </source>
</evidence>
<feature type="compositionally biased region" description="Pro residues" evidence="1">
    <location>
        <begin position="186"/>
        <end position="205"/>
    </location>
</feature>
<name>A0A2N6T6P0_9CORY</name>
<feature type="compositionally biased region" description="Pro residues" evidence="1">
    <location>
        <begin position="213"/>
        <end position="231"/>
    </location>
</feature>
<evidence type="ECO:0000256" key="2">
    <source>
        <dbReference type="SAM" id="Phobius"/>
    </source>
</evidence>
<dbReference type="Pfam" id="PF16555">
    <property type="entry name" value="GramPos_pilinD1"/>
    <property type="match status" value="1"/>
</dbReference>
<keyword evidence="2" id="KW-0812">Transmembrane</keyword>
<organism evidence="5 6">
    <name type="scientific">Corynebacterium tuscaniense</name>
    <dbReference type="NCBI Taxonomy" id="302449"/>
    <lineage>
        <taxon>Bacteria</taxon>
        <taxon>Bacillati</taxon>
        <taxon>Actinomycetota</taxon>
        <taxon>Actinomycetes</taxon>
        <taxon>Mycobacteriales</taxon>
        <taxon>Corynebacteriaceae</taxon>
        <taxon>Corynebacterium</taxon>
    </lineage>
</organism>
<evidence type="ECO:0000256" key="3">
    <source>
        <dbReference type="SAM" id="SignalP"/>
    </source>
</evidence>
<evidence type="ECO:0000256" key="1">
    <source>
        <dbReference type="SAM" id="MobiDB-lite"/>
    </source>
</evidence>
<dbReference type="GO" id="GO:0005975">
    <property type="term" value="P:carbohydrate metabolic process"/>
    <property type="evidence" value="ECO:0007669"/>
    <property type="project" value="UniProtKB-ARBA"/>
</dbReference>
<keyword evidence="2" id="KW-0472">Membrane</keyword>
<reference evidence="5 6" key="1">
    <citation type="submission" date="2017-09" db="EMBL/GenBank/DDBJ databases">
        <title>Bacterial strain isolated from the female urinary microbiota.</title>
        <authorList>
            <person name="Thomas-White K."/>
            <person name="Kumar N."/>
            <person name="Forster S."/>
            <person name="Putonti C."/>
            <person name="Lawley T."/>
            <person name="Wolfe A.J."/>
        </authorList>
    </citation>
    <scope>NUCLEOTIDE SEQUENCE [LARGE SCALE GENOMIC DNA]</scope>
    <source>
        <strain evidence="5 6">UMB0792</strain>
    </source>
</reference>
<keyword evidence="6" id="KW-1185">Reference proteome</keyword>
<feature type="signal peptide" evidence="3">
    <location>
        <begin position="1"/>
        <end position="22"/>
    </location>
</feature>
<dbReference type="AlphaFoldDB" id="A0A2N6T6P0"/>
<dbReference type="EMBL" id="PNHG01000003">
    <property type="protein sequence ID" value="PMC64993.1"/>
    <property type="molecule type" value="Genomic_DNA"/>
</dbReference>
<comment type="caution">
    <text evidence="5">The sequence shown here is derived from an EMBL/GenBank/DDBJ whole genome shotgun (WGS) entry which is preliminary data.</text>
</comment>
<feature type="region of interest" description="Disordered" evidence="1">
    <location>
        <begin position="176"/>
        <end position="237"/>
    </location>
</feature>
<dbReference type="Gene3D" id="2.60.40.10">
    <property type="entry name" value="Immunoglobulins"/>
    <property type="match status" value="1"/>
</dbReference>
<dbReference type="InterPro" id="IPR032364">
    <property type="entry name" value="GramPos_pilinD1_N"/>
</dbReference>
<dbReference type="NCBIfam" id="TIGR01167">
    <property type="entry name" value="LPXTG_anchor"/>
    <property type="match status" value="1"/>
</dbReference>
<dbReference type="InterPro" id="IPR013783">
    <property type="entry name" value="Ig-like_fold"/>
</dbReference>
<keyword evidence="2" id="KW-1133">Transmembrane helix</keyword>